<evidence type="ECO:0000256" key="1">
    <source>
        <dbReference type="ARBA" id="ARBA00008520"/>
    </source>
</evidence>
<evidence type="ECO:0000256" key="4">
    <source>
        <dbReference type="SAM" id="Phobius"/>
    </source>
</evidence>
<dbReference type="GO" id="GO:0015768">
    <property type="term" value="P:maltose transport"/>
    <property type="evidence" value="ECO:0007669"/>
    <property type="project" value="TreeGrafter"/>
</dbReference>
<keyword evidence="4" id="KW-1133">Transmembrane helix</keyword>
<comment type="caution">
    <text evidence="5">The sequence shown here is derived from an EMBL/GenBank/DDBJ whole genome shotgun (WGS) entry which is preliminary data.</text>
</comment>
<evidence type="ECO:0000313" key="6">
    <source>
        <dbReference type="Proteomes" id="UP000234857"/>
    </source>
</evidence>
<proteinExistence type="inferred from homology"/>
<feature type="transmembrane region" description="Helical" evidence="4">
    <location>
        <begin position="30"/>
        <end position="48"/>
    </location>
</feature>
<dbReference type="GO" id="GO:1901982">
    <property type="term" value="F:maltose binding"/>
    <property type="evidence" value="ECO:0007669"/>
    <property type="project" value="TreeGrafter"/>
</dbReference>
<dbReference type="PANTHER" id="PTHR30061:SF50">
    <property type="entry name" value="MALTOSE_MALTODEXTRIN-BINDING PERIPLASMIC PROTEIN"/>
    <property type="match status" value="1"/>
</dbReference>
<dbReference type="AlphaFoldDB" id="A0A2N5ZH22"/>
<evidence type="ECO:0000256" key="3">
    <source>
        <dbReference type="ARBA" id="ARBA00022729"/>
    </source>
</evidence>
<organism evidence="5 6">
    <name type="scientific">Muiribacterium halophilum</name>
    <dbReference type="NCBI Taxonomy" id="2053465"/>
    <lineage>
        <taxon>Bacteria</taxon>
        <taxon>Candidatus Muiribacteriota</taxon>
        <taxon>Candidatus Muiribacteriia</taxon>
        <taxon>Candidatus Muiribacteriales</taxon>
        <taxon>Candidatus Muiribacteriaceae</taxon>
        <taxon>Candidatus Muiribacterium</taxon>
    </lineage>
</organism>
<dbReference type="GO" id="GO:0055052">
    <property type="term" value="C:ATP-binding cassette (ABC) transporter complex, substrate-binding subunit-containing"/>
    <property type="evidence" value="ECO:0007669"/>
    <property type="project" value="TreeGrafter"/>
</dbReference>
<keyword evidence="4" id="KW-0472">Membrane</keyword>
<name>A0A2N5ZH22_MUIH1</name>
<dbReference type="SUPFAM" id="SSF53850">
    <property type="entry name" value="Periplasmic binding protein-like II"/>
    <property type="match status" value="1"/>
</dbReference>
<accession>A0A2N5ZH22</accession>
<evidence type="ECO:0000256" key="2">
    <source>
        <dbReference type="ARBA" id="ARBA00022448"/>
    </source>
</evidence>
<dbReference type="Pfam" id="PF01547">
    <property type="entry name" value="SBP_bac_1"/>
    <property type="match status" value="1"/>
</dbReference>
<dbReference type="PANTHER" id="PTHR30061">
    <property type="entry name" value="MALTOSE-BINDING PERIPLASMIC PROTEIN"/>
    <property type="match status" value="1"/>
</dbReference>
<gene>
    <name evidence="5" type="ORF">C0601_06025</name>
</gene>
<keyword evidence="4" id="KW-0812">Transmembrane</keyword>
<comment type="similarity">
    <text evidence="1">Belongs to the bacterial solute-binding protein 1 family.</text>
</comment>
<protein>
    <recommendedName>
        <fullName evidence="7">ABC transporter substrate-binding protein</fullName>
    </recommendedName>
</protein>
<keyword evidence="2" id="KW-0813">Transport</keyword>
<keyword evidence="3" id="KW-0732">Signal</keyword>
<dbReference type="InterPro" id="IPR006059">
    <property type="entry name" value="SBP"/>
</dbReference>
<evidence type="ECO:0008006" key="7">
    <source>
        <dbReference type="Google" id="ProtNLM"/>
    </source>
</evidence>
<reference evidence="5 6" key="1">
    <citation type="submission" date="2017-11" db="EMBL/GenBank/DDBJ databases">
        <title>Genome-resolved metagenomics identifies genetic mobility, metabolic interactions, and unexpected diversity in perchlorate-reducing communities.</title>
        <authorList>
            <person name="Barnum T.P."/>
            <person name="Figueroa I.A."/>
            <person name="Carlstrom C.I."/>
            <person name="Lucas L.N."/>
            <person name="Engelbrektson A.L."/>
            <person name="Coates J.D."/>
        </authorList>
    </citation>
    <scope>NUCLEOTIDE SEQUENCE [LARGE SCALE GENOMIC DNA]</scope>
    <source>
        <strain evidence="5">BM706</strain>
    </source>
</reference>
<dbReference type="Gene3D" id="3.40.190.10">
    <property type="entry name" value="Periplasmic binding protein-like II"/>
    <property type="match status" value="3"/>
</dbReference>
<sequence>MNGITSCVKRDAKIGFPTFLLFKLMKITKTYIFLIILLILISSCLLGCQKEKQNIVFYYDTVEKDNEFLLNTRDEFLKKYPNLNIEMKMLPFYTLKPTVMQKGAESFDILLGPSDWSGELIQKGLIQKVSKTDTGILRYYEFPVFYFYKEHFKGKKIPENIEQIFDLLGKGFMYDIKNMYYHLYIASFFESKVLEKDSFNMLEDEFINSVEFIRDRSQGNIPESLNYDAVLNMFASGKLSIILDGVWNYKRHIKNGASILPVFPKNIYSGKKMFFISKKAKHKEISREFIDFILSKEKQDNITNILPEDCNLLPIPQFADMKKFWSLGNNLLYNVIYRDKEPKGFIKKYR</sequence>
<dbReference type="EMBL" id="PKTG01000077">
    <property type="protein sequence ID" value="PLX17934.1"/>
    <property type="molecule type" value="Genomic_DNA"/>
</dbReference>
<dbReference type="GO" id="GO:0042956">
    <property type="term" value="P:maltodextrin transmembrane transport"/>
    <property type="evidence" value="ECO:0007669"/>
    <property type="project" value="TreeGrafter"/>
</dbReference>
<dbReference type="Proteomes" id="UP000234857">
    <property type="component" value="Unassembled WGS sequence"/>
</dbReference>
<evidence type="ECO:0000313" key="5">
    <source>
        <dbReference type="EMBL" id="PLX17934.1"/>
    </source>
</evidence>